<evidence type="ECO:0000256" key="3">
    <source>
        <dbReference type="ARBA" id="ARBA00023194"/>
    </source>
</evidence>
<dbReference type="PANTHER" id="PTHR10696">
    <property type="entry name" value="GAMMA-BUTYROBETAINE HYDROXYLASE-RELATED"/>
    <property type="match status" value="1"/>
</dbReference>
<gene>
    <name evidence="5" type="ORF">LWC05_08190</name>
</gene>
<dbReference type="InterPro" id="IPR050411">
    <property type="entry name" value="AlphaKG_dependent_hydroxylases"/>
</dbReference>
<evidence type="ECO:0000259" key="4">
    <source>
        <dbReference type="Pfam" id="PF02668"/>
    </source>
</evidence>
<comment type="cofactor">
    <cofactor evidence="1">
        <name>Fe(2+)</name>
        <dbReference type="ChEBI" id="CHEBI:29033"/>
    </cofactor>
</comment>
<keyword evidence="5" id="KW-0223">Dioxygenase</keyword>
<dbReference type="Pfam" id="PF02668">
    <property type="entry name" value="TauD"/>
    <property type="match status" value="1"/>
</dbReference>
<proteinExistence type="predicted"/>
<comment type="caution">
    <text evidence="5">The sequence shown here is derived from an EMBL/GenBank/DDBJ whole genome shotgun (WGS) entry which is preliminary data.</text>
</comment>
<keyword evidence="6" id="KW-1185">Reference proteome</keyword>
<dbReference type="InterPro" id="IPR042098">
    <property type="entry name" value="TauD-like_sf"/>
</dbReference>
<dbReference type="InterPro" id="IPR003819">
    <property type="entry name" value="TauD/TfdA-like"/>
</dbReference>
<evidence type="ECO:0000256" key="2">
    <source>
        <dbReference type="ARBA" id="ARBA00023002"/>
    </source>
</evidence>
<name>A0ABS8VZA8_9PROT</name>
<evidence type="ECO:0000313" key="6">
    <source>
        <dbReference type="Proteomes" id="UP001521074"/>
    </source>
</evidence>
<dbReference type="Gene3D" id="3.60.130.10">
    <property type="entry name" value="Clavaminate synthase-like"/>
    <property type="match status" value="1"/>
</dbReference>
<keyword evidence="3" id="KW-0045">Antibiotic biosynthesis</keyword>
<dbReference type="EMBL" id="JAJSOJ010000024">
    <property type="protein sequence ID" value="MCE0743871.1"/>
    <property type="molecule type" value="Genomic_DNA"/>
</dbReference>
<dbReference type="GO" id="GO:0051213">
    <property type="term" value="F:dioxygenase activity"/>
    <property type="evidence" value="ECO:0007669"/>
    <property type="project" value="UniProtKB-KW"/>
</dbReference>
<sequence length="557" mass="62867">MSNIRFILSNTWMPGVERNIRELTARRLEDTFRKSGITEITRINSELNLSVSSDILQVTSTSSDGGDARTVIFFFPSHSRPHQRHKFMHDAHEFVFSAHRRVAASGVEAGDDIVHGKLAAPAEETLVSLAIYKGASLLHLPDDAQARIWADDGSVIGVSIKSRTCDTLILGLGGAFTPPFLGHQDNERYYEFLVDFLIGSRSKTTYREVNVKKPLLPLFQTSAVYPNINHSLEDATFFVDPEEVKQCGFLDGESGDPYDDVTNFLRTAYLRGNRLPATLHDRLYKFRSRDPKEPPVLLLRGLLSQEDVPETPSEISACPDKLNGIPELWIGAIAERLGNAVGYLQEKDGRIFQNLFPTKKNEKKLSSESSLIDLDFHTEIAFHPYLPDYIILFCLRPDHEKVSATFYSTVSEILQNTAERFHSVLQMPQFKTGIDFSFGSNNRRVGNGPITPVLYGDPFAPFLCYDLDLMEGITEQARLALNEIRRAANCTKHPVRLECGDMLIIDNRRAIHGRSNFIPRYDGRDRWLLRTSVVADLHHSAADRPNHPRVIETLFQV</sequence>
<dbReference type="PANTHER" id="PTHR10696:SF56">
    <property type="entry name" value="TAUD_TFDA-LIKE DOMAIN-CONTAINING PROTEIN"/>
    <property type="match status" value="1"/>
</dbReference>
<evidence type="ECO:0000256" key="1">
    <source>
        <dbReference type="ARBA" id="ARBA00001954"/>
    </source>
</evidence>
<dbReference type="SUPFAM" id="SSF51197">
    <property type="entry name" value="Clavaminate synthase-like"/>
    <property type="match status" value="1"/>
</dbReference>
<organism evidence="5 6">
    <name type="scientific">Acetobacter sicerae</name>
    <dbReference type="NCBI Taxonomy" id="85325"/>
    <lineage>
        <taxon>Bacteria</taxon>
        <taxon>Pseudomonadati</taxon>
        <taxon>Pseudomonadota</taxon>
        <taxon>Alphaproteobacteria</taxon>
        <taxon>Acetobacterales</taxon>
        <taxon>Acetobacteraceae</taxon>
        <taxon>Acetobacter</taxon>
    </lineage>
</organism>
<evidence type="ECO:0000313" key="5">
    <source>
        <dbReference type="EMBL" id="MCE0743871.1"/>
    </source>
</evidence>
<protein>
    <submittedName>
        <fullName evidence="5">TauD/TfdA family dioxygenase</fullName>
    </submittedName>
</protein>
<feature type="domain" description="TauD/TfdA-like" evidence="4">
    <location>
        <begin position="340"/>
        <end position="531"/>
    </location>
</feature>
<keyword evidence="2" id="KW-0560">Oxidoreductase</keyword>
<accession>A0ABS8VZA8</accession>
<reference evidence="5 6" key="1">
    <citation type="submission" date="2021-12" db="EMBL/GenBank/DDBJ databases">
        <title>Genome sequence of Acetobacter sicerae DmPark20a_162.</title>
        <authorList>
            <person name="Chaston J.M."/>
        </authorList>
    </citation>
    <scope>NUCLEOTIDE SEQUENCE [LARGE SCALE GENOMIC DNA]</scope>
    <source>
        <strain evidence="5 6">DmPark20a_162</strain>
    </source>
</reference>
<dbReference type="Proteomes" id="UP001521074">
    <property type="component" value="Unassembled WGS sequence"/>
</dbReference>
<dbReference type="RefSeq" id="WP_187668660.1">
    <property type="nucleotide sequence ID" value="NZ_JAJSOJ010000024.1"/>
</dbReference>